<evidence type="ECO:0000313" key="2">
    <source>
        <dbReference type="EMBL" id="CAG9812825.1"/>
    </source>
</evidence>
<proteinExistence type="predicted"/>
<dbReference type="OrthoDB" id="10588062at2759"/>
<gene>
    <name evidence="2" type="ORF">PHAECO_LOCUS62</name>
</gene>
<organism evidence="2 3">
    <name type="scientific">Phaedon cochleariae</name>
    <name type="common">Mustard beetle</name>
    <dbReference type="NCBI Taxonomy" id="80249"/>
    <lineage>
        <taxon>Eukaryota</taxon>
        <taxon>Metazoa</taxon>
        <taxon>Ecdysozoa</taxon>
        <taxon>Arthropoda</taxon>
        <taxon>Hexapoda</taxon>
        <taxon>Insecta</taxon>
        <taxon>Pterygota</taxon>
        <taxon>Neoptera</taxon>
        <taxon>Endopterygota</taxon>
        <taxon>Coleoptera</taxon>
        <taxon>Polyphaga</taxon>
        <taxon>Cucujiformia</taxon>
        <taxon>Chrysomeloidea</taxon>
        <taxon>Chrysomelidae</taxon>
        <taxon>Chrysomelinae</taxon>
        <taxon>Chrysomelini</taxon>
        <taxon>Phaedon</taxon>
    </lineage>
</organism>
<dbReference type="AlphaFoldDB" id="A0A9N9X1Z1"/>
<feature type="compositionally biased region" description="Acidic residues" evidence="1">
    <location>
        <begin position="70"/>
        <end position="86"/>
    </location>
</feature>
<feature type="region of interest" description="Disordered" evidence="1">
    <location>
        <begin position="69"/>
        <end position="92"/>
    </location>
</feature>
<sequence length="92" mass="10003">MSEIANLMPPDHRIASVRHYEAAPPPGLELLSFMSQAPDLAVTRELGLSALCSPCFGKACHNVAICPIKEDEDGPNDPSPSEDESEMYTVYQ</sequence>
<protein>
    <submittedName>
        <fullName evidence="2">Uncharacterized protein</fullName>
    </submittedName>
</protein>
<evidence type="ECO:0000313" key="3">
    <source>
        <dbReference type="Proteomes" id="UP001153737"/>
    </source>
</evidence>
<reference evidence="2" key="1">
    <citation type="submission" date="2022-01" db="EMBL/GenBank/DDBJ databases">
        <authorList>
            <person name="King R."/>
        </authorList>
    </citation>
    <scope>NUCLEOTIDE SEQUENCE</scope>
</reference>
<evidence type="ECO:0000256" key="1">
    <source>
        <dbReference type="SAM" id="MobiDB-lite"/>
    </source>
</evidence>
<reference evidence="2" key="2">
    <citation type="submission" date="2022-10" db="EMBL/GenBank/DDBJ databases">
        <authorList>
            <consortium name="ENA_rothamsted_submissions"/>
            <consortium name="culmorum"/>
            <person name="King R."/>
        </authorList>
    </citation>
    <scope>NUCLEOTIDE SEQUENCE</scope>
</reference>
<name>A0A9N9X1Z1_PHACE</name>
<dbReference type="Proteomes" id="UP001153737">
    <property type="component" value="Chromosome 1"/>
</dbReference>
<keyword evidence="3" id="KW-1185">Reference proteome</keyword>
<dbReference type="EMBL" id="OU896707">
    <property type="protein sequence ID" value="CAG9812825.1"/>
    <property type="molecule type" value="Genomic_DNA"/>
</dbReference>
<accession>A0A9N9X1Z1</accession>